<feature type="active site" description="Charge relay system" evidence="9 10">
    <location>
        <position position="146"/>
    </location>
</feature>
<evidence type="ECO:0000313" key="17">
    <source>
        <dbReference type="Proteomes" id="UP000295252"/>
    </source>
</evidence>
<dbReference type="PhylomeDB" id="A0A068TYE9"/>
<dbReference type="InParanoid" id="A0A068TYE9"/>
<keyword evidence="6 10" id="KW-0378">Hydrolase</keyword>
<evidence type="ECO:0000256" key="2">
    <source>
        <dbReference type="ARBA" id="ARBA00011073"/>
    </source>
</evidence>
<dbReference type="EMBL" id="HG739090">
    <property type="protein sequence ID" value="CDP01315.1"/>
    <property type="molecule type" value="Genomic_DNA"/>
</dbReference>
<feature type="active site" description="Charge relay system" evidence="9 10">
    <location>
        <position position="217"/>
    </location>
</feature>
<name>A0A068TYE9_COFCA</name>
<dbReference type="Pfam" id="PF17766">
    <property type="entry name" value="fn3_6"/>
    <property type="match status" value="1"/>
</dbReference>
<dbReference type="GO" id="GO:0004252">
    <property type="term" value="F:serine-type endopeptidase activity"/>
    <property type="evidence" value="ECO:0007669"/>
    <property type="project" value="UniProtKB-UniRule"/>
</dbReference>
<sequence>MGLTETVSFLFLVWFLSSSHILGALAERSIYIVHIDKSLMPKVFASHIYWYTSMIDSIGNVGQTSDHGFAPKILYTYDAAFHGFSALMSKDHLQALKKSPGFVSAHPDRSPTIDTTHTPDFLSLNTATGLWPASDYGKDVIIGVVDDGIWPENPSFKDDGMTPIPPRWKGSCQEGQEFNSSLCNLKLIGAKYFNKAVLAANPNLNLSMNSARTTSGHGTHVAGTAAGNYVEGVSFFGYGSGTARGIAPRARLAAYKVLWDEGSYEADVLAGIDQAVADGVDVISISLGFDFTPPYEEPISIASFGAMEKGIFVSTSAGNRGPDLGTVHNDIPWALTVAAGSVDRKFSGSLVLGNGLTIIGWSMFPARALVKDLPIIYNQTISACDSTESLLTVTDIGRSVVICDETVPFREQIRHVYEANARAGIFVSEEPAIFRSNFFPHPGVVISRQDAAKVIRYASKGSSPTATIKFQQTFVGTKPAPVVSASSSRGPSQGFPGILKPDIMAPGVLILAAYYPDSFEASIGSSILLSTDFTAISGTSMSCPHASGIAALLKGAHPEWSPAAVRSAMMTTATTLDNTRSPIKDTGRDNEVATPLAIGAGHVDPNRALDPGLIYDATPQDYINFICSMNFTRMQTLAITRSTSYNCSNPSSDLNYPSFVALYETSDQAKSKLVKKFRRTLTNVGNGAATYTAKVTAPKGSAVTISPKTIKFGKKYEKQSYSLTISYYGNENQIVSSGSVTWIEDDGNHVVTSPIVISPRVERS</sequence>
<dbReference type="AlphaFoldDB" id="A0A068TYE9"/>
<dbReference type="InterPro" id="IPR034197">
    <property type="entry name" value="Peptidases_S8_3"/>
</dbReference>
<dbReference type="PROSITE" id="PS00138">
    <property type="entry name" value="SUBTILASE_SER"/>
    <property type="match status" value="1"/>
</dbReference>
<dbReference type="Gene3D" id="2.60.40.2310">
    <property type="match status" value="1"/>
</dbReference>
<dbReference type="GO" id="GO:0006508">
    <property type="term" value="P:proteolysis"/>
    <property type="evidence" value="ECO:0007669"/>
    <property type="project" value="UniProtKB-KW"/>
</dbReference>
<dbReference type="InterPro" id="IPR023827">
    <property type="entry name" value="Peptidase_S8_Asp-AS"/>
</dbReference>
<dbReference type="InterPro" id="IPR022398">
    <property type="entry name" value="Peptidase_S8_His-AS"/>
</dbReference>
<keyword evidence="3" id="KW-0964">Secreted</keyword>
<evidence type="ECO:0000256" key="8">
    <source>
        <dbReference type="ARBA" id="ARBA00023180"/>
    </source>
</evidence>
<feature type="chain" id="PRO_5001654419" description="Subtilisin-like protease SBT1.9" evidence="12">
    <location>
        <begin position="27"/>
        <end position="764"/>
    </location>
</feature>
<reference evidence="17" key="1">
    <citation type="journal article" date="2014" name="Science">
        <title>The coffee genome provides insight into the convergent evolution of caffeine biosynthesis.</title>
        <authorList>
            <person name="Denoeud F."/>
            <person name="Carretero-Paulet L."/>
            <person name="Dereeper A."/>
            <person name="Droc G."/>
            <person name="Guyot R."/>
            <person name="Pietrella M."/>
            <person name="Zheng C."/>
            <person name="Alberti A."/>
            <person name="Anthony F."/>
            <person name="Aprea G."/>
            <person name="Aury J.M."/>
            <person name="Bento P."/>
            <person name="Bernard M."/>
            <person name="Bocs S."/>
            <person name="Campa C."/>
            <person name="Cenci A."/>
            <person name="Combes M.C."/>
            <person name="Crouzillat D."/>
            <person name="Da Silva C."/>
            <person name="Daddiego L."/>
            <person name="De Bellis F."/>
            <person name="Dussert S."/>
            <person name="Garsmeur O."/>
            <person name="Gayraud T."/>
            <person name="Guignon V."/>
            <person name="Jahn K."/>
            <person name="Jamilloux V."/>
            <person name="Joet T."/>
            <person name="Labadie K."/>
            <person name="Lan T."/>
            <person name="Leclercq J."/>
            <person name="Lepelley M."/>
            <person name="Leroy T."/>
            <person name="Li L.T."/>
            <person name="Librado P."/>
            <person name="Lopez L."/>
            <person name="Munoz A."/>
            <person name="Noel B."/>
            <person name="Pallavicini A."/>
            <person name="Perrotta G."/>
            <person name="Poncet V."/>
            <person name="Pot D."/>
            <person name="Priyono X."/>
            <person name="Rigoreau M."/>
            <person name="Rouard M."/>
            <person name="Rozas J."/>
            <person name="Tranchant-Dubreuil C."/>
            <person name="VanBuren R."/>
            <person name="Zhang Q."/>
            <person name="Andrade A.C."/>
            <person name="Argout X."/>
            <person name="Bertrand B."/>
            <person name="de Kochko A."/>
            <person name="Graziosi G."/>
            <person name="Henry R.J."/>
            <person name="Jayarama X."/>
            <person name="Ming R."/>
            <person name="Nagai C."/>
            <person name="Rounsley S."/>
            <person name="Sankoff D."/>
            <person name="Giuliano G."/>
            <person name="Albert V.A."/>
            <person name="Wincker P."/>
            <person name="Lashermes P."/>
        </authorList>
    </citation>
    <scope>NUCLEOTIDE SEQUENCE [LARGE SCALE GENOMIC DNA]</scope>
    <source>
        <strain evidence="17">cv. DH200-94</strain>
    </source>
</reference>
<evidence type="ECO:0000259" key="15">
    <source>
        <dbReference type="Pfam" id="PF17766"/>
    </source>
</evidence>
<evidence type="ECO:0000256" key="9">
    <source>
        <dbReference type="PIRSR" id="PIRSR615500-1"/>
    </source>
</evidence>
<dbReference type="FunCoup" id="A0A068TYE9">
    <property type="interactions" value="5"/>
</dbReference>
<dbReference type="PROSITE" id="PS51892">
    <property type="entry name" value="SUBTILASE"/>
    <property type="match status" value="1"/>
</dbReference>
<dbReference type="Pfam" id="PF05922">
    <property type="entry name" value="Inhibitor_I9"/>
    <property type="match status" value="1"/>
</dbReference>
<dbReference type="FunFam" id="3.40.50.200:FF:000006">
    <property type="entry name" value="Subtilisin-like protease SBT1.5"/>
    <property type="match status" value="1"/>
</dbReference>
<dbReference type="InterPro" id="IPR000209">
    <property type="entry name" value="Peptidase_S8/S53_dom"/>
</dbReference>
<dbReference type="InterPro" id="IPR010259">
    <property type="entry name" value="S8pro/Inhibitor_I9"/>
</dbReference>
<dbReference type="Gene3D" id="3.50.30.30">
    <property type="match status" value="1"/>
</dbReference>
<keyword evidence="5 12" id="KW-0732">Signal</keyword>
<evidence type="ECO:0000256" key="5">
    <source>
        <dbReference type="ARBA" id="ARBA00022729"/>
    </source>
</evidence>
<dbReference type="Proteomes" id="UP000295252">
    <property type="component" value="Chromosome II"/>
</dbReference>
<dbReference type="FunFam" id="3.30.70.80:FF:000003">
    <property type="entry name" value="Subtilisin-like protease SBT1.9"/>
    <property type="match status" value="1"/>
</dbReference>
<feature type="signal peptide" evidence="12">
    <location>
        <begin position="1"/>
        <end position="26"/>
    </location>
</feature>
<dbReference type="InterPro" id="IPR023828">
    <property type="entry name" value="Peptidase_S8_Ser-AS"/>
</dbReference>
<dbReference type="PROSITE" id="PS00136">
    <property type="entry name" value="SUBTILASE_ASP"/>
    <property type="match status" value="1"/>
</dbReference>
<keyword evidence="17" id="KW-1185">Reference proteome</keyword>
<dbReference type="InterPro" id="IPR045051">
    <property type="entry name" value="SBT"/>
</dbReference>
<dbReference type="InterPro" id="IPR036852">
    <property type="entry name" value="Peptidase_S8/S53_dom_sf"/>
</dbReference>
<evidence type="ECO:0000256" key="12">
    <source>
        <dbReference type="SAM" id="SignalP"/>
    </source>
</evidence>
<gene>
    <name evidence="16" type="ORF">GSCOC_T00034915001</name>
</gene>
<comment type="similarity">
    <text evidence="2 10 11">Belongs to the peptidase S8 family.</text>
</comment>
<evidence type="ECO:0000313" key="16">
    <source>
        <dbReference type="EMBL" id="CDP01315.1"/>
    </source>
</evidence>
<evidence type="ECO:0000256" key="6">
    <source>
        <dbReference type="ARBA" id="ARBA00022801"/>
    </source>
</evidence>
<evidence type="ECO:0000256" key="10">
    <source>
        <dbReference type="PROSITE-ProRule" id="PRU01240"/>
    </source>
</evidence>
<dbReference type="Pfam" id="PF00082">
    <property type="entry name" value="Peptidase_S8"/>
    <property type="match status" value="1"/>
</dbReference>
<dbReference type="CDD" id="cd04852">
    <property type="entry name" value="Peptidases_S8_3"/>
    <property type="match status" value="1"/>
</dbReference>
<dbReference type="SUPFAM" id="SSF52743">
    <property type="entry name" value="Subtilisin-like"/>
    <property type="match status" value="1"/>
</dbReference>
<dbReference type="OMA" id="WDEGSYE"/>
<dbReference type="OrthoDB" id="206201at2759"/>
<proteinExistence type="inferred from homology"/>
<dbReference type="InterPro" id="IPR037045">
    <property type="entry name" value="S8pro/Inhibitor_I9_sf"/>
</dbReference>
<evidence type="ECO:0000259" key="13">
    <source>
        <dbReference type="Pfam" id="PF00082"/>
    </source>
</evidence>
<evidence type="ECO:0000259" key="14">
    <source>
        <dbReference type="Pfam" id="PF05922"/>
    </source>
</evidence>
<dbReference type="Gene3D" id="3.40.50.200">
    <property type="entry name" value="Peptidase S8/S53 domain"/>
    <property type="match status" value="1"/>
</dbReference>
<keyword evidence="8" id="KW-0325">Glycoprotein</keyword>
<dbReference type="InterPro" id="IPR041469">
    <property type="entry name" value="Subtilisin-like_FN3"/>
</dbReference>
<feature type="domain" description="Subtilisin-like protease fibronectin type-III" evidence="15">
    <location>
        <begin position="653"/>
        <end position="757"/>
    </location>
</feature>
<dbReference type="Gramene" id="CDP01315">
    <property type="protein sequence ID" value="CDP01315"/>
    <property type="gene ID" value="GSCOC_T00034915001"/>
</dbReference>
<dbReference type="STRING" id="49390.A0A068TYE9"/>
<dbReference type="PRINTS" id="PR00723">
    <property type="entry name" value="SUBTILISIN"/>
</dbReference>
<feature type="domain" description="Inhibitor I9" evidence="14">
    <location>
        <begin position="31"/>
        <end position="110"/>
    </location>
</feature>
<evidence type="ECO:0000256" key="11">
    <source>
        <dbReference type="RuleBase" id="RU003355"/>
    </source>
</evidence>
<dbReference type="PROSITE" id="PS00137">
    <property type="entry name" value="SUBTILASE_HIS"/>
    <property type="match status" value="1"/>
</dbReference>
<keyword evidence="4 10" id="KW-0645">Protease</keyword>
<evidence type="ECO:0000256" key="3">
    <source>
        <dbReference type="ARBA" id="ARBA00022525"/>
    </source>
</evidence>
<dbReference type="MEROPS" id="S08.151"/>
<keyword evidence="7 10" id="KW-0720">Serine protease</keyword>
<feature type="active site" description="Charge relay system" evidence="9 10">
    <location>
        <position position="540"/>
    </location>
</feature>
<evidence type="ECO:0000256" key="4">
    <source>
        <dbReference type="ARBA" id="ARBA00022670"/>
    </source>
</evidence>
<dbReference type="CDD" id="cd02120">
    <property type="entry name" value="PA_subtilisin_like"/>
    <property type="match status" value="1"/>
</dbReference>
<evidence type="ECO:0008006" key="18">
    <source>
        <dbReference type="Google" id="ProtNLM"/>
    </source>
</evidence>
<organism evidence="16 17">
    <name type="scientific">Coffea canephora</name>
    <name type="common">Robusta coffee</name>
    <dbReference type="NCBI Taxonomy" id="49390"/>
    <lineage>
        <taxon>Eukaryota</taxon>
        <taxon>Viridiplantae</taxon>
        <taxon>Streptophyta</taxon>
        <taxon>Embryophyta</taxon>
        <taxon>Tracheophyta</taxon>
        <taxon>Spermatophyta</taxon>
        <taxon>Magnoliopsida</taxon>
        <taxon>eudicotyledons</taxon>
        <taxon>Gunneridae</taxon>
        <taxon>Pentapetalae</taxon>
        <taxon>asterids</taxon>
        <taxon>lamiids</taxon>
        <taxon>Gentianales</taxon>
        <taxon>Rubiaceae</taxon>
        <taxon>Ixoroideae</taxon>
        <taxon>Gardenieae complex</taxon>
        <taxon>Bertiereae - Coffeeae clade</taxon>
        <taxon>Coffeeae</taxon>
        <taxon>Coffea</taxon>
    </lineage>
</organism>
<accession>A0A068TYE9</accession>
<dbReference type="PANTHER" id="PTHR10795">
    <property type="entry name" value="PROPROTEIN CONVERTASE SUBTILISIN/KEXIN"/>
    <property type="match status" value="1"/>
</dbReference>
<dbReference type="GO" id="GO:0005576">
    <property type="term" value="C:extracellular region"/>
    <property type="evidence" value="ECO:0007669"/>
    <property type="project" value="UniProtKB-SubCell"/>
</dbReference>
<comment type="subcellular location">
    <subcellularLocation>
        <location evidence="1">Secreted</location>
    </subcellularLocation>
</comment>
<evidence type="ECO:0000256" key="1">
    <source>
        <dbReference type="ARBA" id="ARBA00004613"/>
    </source>
</evidence>
<protein>
    <recommendedName>
        <fullName evidence="18">Subtilisin-like protease SBT1.9</fullName>
    </recommendedName>
</protein>
<dbReference type="Gene3D" id="3.30.70.80">
    <property type="entry name" value="Peptidase S8 propeptide/proteinase inhibitor I9"/>
    <property type="match status" value="1"/>
</dbReference>
<dbReference type="InterPro" id="IPR015500">
    <property type="entry name" value="Peptidase_S8_subtilisin-rel"/>
</dbReference>
<evidence type="ECO:0000256" key="7">
    <source>
        <dbReference type="ARBA" id="ARBA00022825"/>
    </source>
</evidence>
<feature type="domain" description="Peptidase S8/S53" evidence="13">
    <location>
        <begin position="137"/>
        <end position="578"/>
    </location>
</feature>